<reference evidence="1 2" key="1">
    <citation type="journal article" date="2010" name="Stand. Genomic Sci.">
        <title>Complete genome sequence of Denitrovibrio acetiphilus type strain (N2460).</title>
        <authorList>
            <person name="Kiss H."/>
            <person name="Lang E."/>
            <person name="Lapidus A."/>
            <person name="Copeland A."/>
            <person name="Nolan M."/>
            <person name="Glavina Del Rio T."/>
            <person name="Chen F."/>
            <person name="Lucas S."/>
            <person name="Tice H."/>
            <person name="Cheng J.F."/>
            <person name="Han C."/>
            <person name="Goodwin L."/>
            <person name="Pitluck S."/>
            <person name="Liolios K."/>
            <person name="Pati A."/>
            <person name="Ivanova N."/>
            <person name="Mavromatis K."/>
            <person name="Chen A."/>
            <person name="Palaniappan K."/>
            <person name="Land M."/>
            <person name="Hauser L."/>
            <person name="Chang Y.J."/>
            <person name="Jeffries C.D."/>
            <person name="Detter J.C."/>
            <person name="Brettin T."/>
            <person name="Spring S."/>
            <person name="Rohde M."/>
            <person name="Goker M."/>
            <person name="Woyke T."/>
            <person name="Bristow J."/>
            <person name="Eisen J.A."/>
            <person name="Markowitz V."/>
            <person name="Hugenholtz P."/>
            <person name="Kyrpides N.C."/>
            <person name="Klenk H.P."/>
        </authorList>
    </citation>
    <scope>NUCLEOTIDE SEQUENCE [LARGE SCALE GENOMIC DNA]</scope>
    <source>
        <strain evidence="2">DSM 12809 / NBRC 114555 / N2460</strain>
    </source>
</reference>
<dbReference type="AlphaFoldDB" id="D4H188"/>
<dbReference type="OrthoDB" id="9797567at2"/>
<dbReference type="RefSeq" id="WP_013009384.1">
    <property type="nucleotide sequence ID" value="NC_013943.1"/>
</dbReference>
<dbReference type="KEGG" id="dap:Dacet_0029"/>
<sequence length="147" mass="16734">MKKLSEILPGSIPGNFQSYLKTKKVWNDCAGDSIAFLTTVGSTKDGVLNVAVHDQTWLSEIGFLKGELISRLNQQGLEISNINFFYKAKKQSEAAKAIHKRKEMSEKEKKFADKLIETVENEDLRNSLRKAIYAYFTVYTLDDYLNC</sequence>
<dbReference type="PaxDb" id="522772-Dacet_0029"/>
<evidence type="ECO:0000313" key="1">
    <source>
        <dbReference type="EMBL" id="ADD66836.1"/>
    </source>
</evidence>
<dbReference type="STRING" id="522772.Dacet_0029"/>
<dbReference type="InParanoid" id="D4H188"/>
<name>D4H188_DENA2</name>
<organism evidence="1 2">
    <name type="scientific">Denitrovibrio acetiphilus (strain DSM 12809 / NBRC 114555 / N2460)</name>
    <dbReference type="NCBI Taxonomy" id="522772"/>
    <lineage>
        <taxon>Bacteria</taxon>
        <taxon>Pseudomonadati</taxon>
        <taxon>Deferribacterota</taxon>
        <taxon>Deferribacteres</taxon>
        <taxon>Deferribacterales</taxon>
        <taxon>Geovibrionaceae</taxon>
        <taxon>Denitrovibrio</taxon>
    </lineage>
</organism>
<dbReference type="HOGENOM" id="CLU_134901_0_0_0"/>
<proteinExistence type="predicted"/>
<evidence type="ECO:0000313" key="2">
    <source>
        <dbReference type="Proteomes" id="UP000002012"/>
    </source>
</evidence>
<evidence type="ECO:0008006" key="3">
    <source>
        <dbReference type="Google" id="ProtNLM"/>
    </source>
</evidence>
<dbReference type="eggNOG" id="COG5512">
    <property type="taxonomic scope" value="Bacteria"/>
</dbReference>
<dbReference type="Pfam" id="PF05258">
    <property type="entry name" value="DciA"/>
    <property type="match status" value="1"/>
</dbReference>
<keyword evidence="2" id="KW-1185">Reference proteome</keyword>
<protein>
    <recommendedName>
        <fullName evidence="3">DUF721 domain-containing protein</fullName>
    </recommendedName>
</protein>
<dbReference type="Proteomes" id="UP000002012">
    <property type="component" value="Chromosome"/>
</dbReference>
<dbReference type="EMBL" id="CP001968">
    <property type="protein sequence ID" value="ADD66836.1"/>
    <property type="molecule type" value="Genomic_DNA"/>
</dbReference>
<gene>
    <name evidence="1" type="ordered locus">Dacet_0029</name>
</gene>
<accession>D4H188</accession>
<dbReference type="InterPro" id="IPR007922">
    <property type="entry name" value="DciA-like"/>
</dbReference>